<dbReference type="GO" id="GO:0046785">
    <property type="term" value="P:microtubule polymerization"/>
    <property type="evidence" value="ECO:0007669"/>
    <property type="project" value="InterPro"/>
</dbReference>
<dbReference type="OrthoDB" id="548799at2759"/>
<dbReference type="SUPFAM" id="SSF89837">
    <property type="entry name" value="Doublecortin (DC)"/>
    <property type="match status" value="1"/>
</dbReference>
<gene>
    <name evidence="3" type="ORF">MACJ_002812</name>
</gene>
<dbReference type="GO" id="GO:0015631">
    <property type="term" value="F:tubulin binding"/>
    <property type="evidence" value="ECO:0007669"/>
    <property type="project" value="InterPro"/>
</dbReference>
<dbReference type="EMBL" id="CP056067">
    <property type="protein sequence ID" value="UKJ89561.1"/>
    <property type="molecule type" value="Genomic_DNA"/>
</dbReference>
<dbReference type="Gene3D" id="3.10.20.230">
    <property type="entry name" value="Doublecortin domain"/>
    <property type="match status" value="1"/>
</dbReference>
<dbReference type="Pfam" id="PF05517">
    <property type="entry name" value="p25-alpha"/>
    <property type="match status" value="1"/>
</dbReference>
<dbReference type="InterPro" id="IPR008907">
    <property type="entry name" value="TPP/p25"/>
</dbReference>
<dbReference type="SMART" id="SM00537">
    <property type="entry name" value="DCX"/>
    <property type="match status" value="1"/>
</dbReference>
<feature type="compositionally biased region" description="Basic and acidic residues" evidence="1">
    <location>
        <begin position="36"/>
        <end position="52"/>
    </location>
</feature>
<dbReference type="AlphaFoldDB" id="A0A976QVQ6"/>
<dbReference type="InterPro" id="IPR003533">
    <property type="entry name" value="Doublecortin_dom"/>
</dbReference>
<feature type="domain" description="Doublecortin" evidence="2">
    <location>
        <begin position="205"/>
        <end position="286"/>
    </location>
</feature>
<protein>
    <submittedName>
        <fullName evidence="3">Tubulin polymerization-promoting protein</fullName>
    </submittedName>
</protein>
<dbReference type="GO" id="GO:0035556">
    <property type="term" value="P:intracellular signal transduction"/>
    <property type="evidence" value="ECO:0007669"/>
    <property type="project" value="InterPro"/>
</dbReference>
<accession>A0A976QVQ6</accession>
<feature type="region of interest" description="Disordered" evidence="1">
    <location>
        <begin position="28"/>
        <end position="57"/>
    </location>
</feature>
<dbReference type="Proteomes" id="UP000244803">
    <property type="component" value="Chromosome 4"/>
</dbReference>
<evidence type="ECO:0000259" key="2">
    <source>
        <dbReference type="PROSITE" id="PS50309"/>
    </source>
</evidence>
<sequence>MTGFIKYLDDNCNYNSNPFLVNAVEASLSKSSTRSSRRDPENARLLHKEDAHPGPQDDFDQITSAFEKYDLAELSKDLKQLLNRDDRRLRQQSAREHIRRGELFLTIDGQPKKPNVDEGSYPKRRDVFERLTDHRFYTGIHRERFDENGRGRGMAGRENLYLFDGNTESSSRVHEVYSSVIPRIRPPVVTKAPVRKFGLQVPTPKLMWLYRNGDKHHDGKPFYLRPFIKSMQVLHVEIGKELTLIAGPVRKIYDQNLRQVTRLEDIVDGAKYLCTSGGPPAPADKLEKFMSEWVIQKMF</sequence>
<evidence type="ECO:0000313" key="3">
    <source>
        <dbReference type="EMBL" id="UKJ89561.1"/>
    </source>
</evidence>
<proteinExistence type="predicted"/>
<dbReference type="InterPro" id="IPR036572">
    <property type="entry name" value="Doublecortin_dom_sf"/>
</dbReference>
<dbReference type="Pfam" id="PF03607">
    <property type="entry name" value="DCX"/>
    <property type="match status" value="1"/>
</dbReference>
<reference evidence="3" key="1">
    <citation type="submission" date="2022-07" db="EMBL/GenBank/DDBJ databases">
        <title>Evaluation of T. orientalis genome assembly methods using nanopore sequencing and analysis of variation between genomes.</title>
        <authorList>
            <person name="Yam J."/>
            <person name="Micallef M.L."/>
            <person name="Liu M."/>
            <person name="Djordjevic S.P."/>
            <person name="Bogema D.R."/>
            <person name="Jenkins C."/>
        </authorList>
    </citation>
    <scope>NUCLEOTIDE SEQUENCE</scope>
    <source>
        <strain evidence="3">Fish Creek</strain>
    </source>
</reference>
<evidence type="ECO:0000256" key="1">
    <source>
        <dbReference type="SAM" id="MobiDB-lite"/>
    </source>
</evidence>
<organism evidence="3 4">
    <name type="scientific">Theileria orientalis</name>
    <dbReference type="NCBI Taxonomy" id="68886"/>
    <lineage>
        <taxon>Eukaryota</taxon>
        <taxon>Sar</taxon>
        <taxon>Alveolata</taxon>
        <taxon>Apicomplexa</taxon>
        <taxon>Aconoidasida</taxon>
        <taxon>Piroplasmida</taxon>
        <taxon>Theileriidae</taxon>
        <taxon>Theileria</taxon>
    </lineage>
</organism>
<dbReference type="PROSITE" id="PS50309">
    <property type="entry name" value="DC"/>
    <property type="match status" value="1"/>
</dbReference>
<dbReference type="CDD" id="cd01617">
    <property type="entry name" value="DCX"/>
    <property type="match status" value="1"/>
</dbReference>
<evidence type="ECO:0000313" key="4">
    <source>
        <dbReference type="Proteomes" id="UP000244803"/>
    </source>
</evidence>
<name>A0A976QVQ6_THEOR</name>